<sequence>MHLLLAIITLGAIALILYHHLAWPLILRRAALKAPPAPRPLPRHLLPAITLVMPAHNEARFIARKIANLAALDYPREQLRIIIATDGCSDETPTIARAELQRQGLSAELRIFAQNRGKVAVLNEIVDALRGGIVALTDVSALLPADALKRIAAHFAEPRLGAVGGTYVLDKPGSAGEAKYWRWQVAGKRGEAALGAPLGLHGAFWAFRREAFAPLAPDTINDDFTLPMQMVLRGWRVGYDAGLLAREAECSSPAQDLRRRRRIAAGNMQQMLRLMPLLHPRHGGVAVAFLSGKALRVVMPLLILIAGLGTALLAPHSTFFTMLAIAEIAGLLAALAGLALGSRAPRILALAAYALAGHAASGMGAARYMLSRPTQPWRRAAP</sequence>
<organism evidence="5 6">
    <name type="scientific">Sediminicoccus rosea</name>
    <dbReference type="NCBI Taxonomy" id="1225128"/>
    <lineage>
        <taxon>Bacteria</taxon>
        <taxon>Pseudomonadati</taxon>
        <taxon>Pseudomonadota</taxon>
        <taxon>Alphaproteobacteria</taxon>
        <taxon>Acetobacterales</taxon>
        <taxon>Roseomonadaceae</taxon>
        <taxon>Sediminicoccus</taxon>
    </lineage>
</organism>
<dbReference type="SUPFAM" id="SSF53448">
    <property type="entry name" value="Nucleotide-diphospho-sugar transferases"/>
    <property type="match status" value="1"/>
</dbReference>
<gene>
    <name evidence="5" type="ORF">R9Z33_15990</name>
</gene>
<dbReference type="RefSeq" id="WP_318647576.1">
    <property type="nucleotide sequence ID" value="NZ_CP137852.1"/>
</dbReference>
<dbReference type="Pfam" id="PF13641">
    <property type="entry name" value="Glyco_tranf_2_3"/>
    <property type="match status" value="1"/>
</dbReference>
<dbReference type="Gene3D" id="3.90.550.10">
    <property type="entry name" value="Spore Coat Polysaccharide Biosynthesis Protein SpsA, Chain A"/>
    <property type="match status" value="1"/>
</dbReference>
<keyword evidence="6" id="KW-1185">Reference proteome</keyword>
<evidence type="ECO:0000256" key="2">
    <source>
        <dbReference type="ARBA" id="ARBA00022676"/>
    </source>
</evidence>
<dbReference type="Proteomes" id="UP001305521">
    <property type="component" value="Chromosome"/>
</dbReference>
<keyword evidence="4" id="KW-0812">Transmembrane</keyword>
<keyword evidence="4" id="KW-1133">Transmembrane helix</keyword>
<evidence type="ECO:0000313" key="6">
    <source>
        <dbReference type="Proteomes" id="UP001305521"/>
    </source>
</evidence>
<evidence type="ECO:0000256" key="4">
    <source>
        <dbReference type="SAM" id="Phobius"/>
    </source>
</evidence>
<reference evidence="5 6" key="1">
    <citation type="submission" date="2023-11" db="EMBL/GenBank/DDBJ databases">
        <title>Arctic aerobic anoxygenic photoheterotroph Sediminicoccus rosea KRV36 adapts its photosynthesis to long days of polar summer.</title>
        <authorList>
            <person name="Tomasch J."/>
            <person name="Kopejtka K."/>
            <person name="Bily T."/>
            <person name="Gardiner A.T."/>
            <person name="Gardian Z."/>
            <person name="Shivaramu S."/>
            <person name="Koblizek M."/>
            <person name="Engelhardt F."/>
            <person name="Kaftan D."/>
        </authorList>
    </citation>
    <scope>NUCLEOTIDE SEQUENCE [LARGE SCALE GENOMIC DNA]</scope>
    <source>
        <strain evidence="5 6">R-30</strain>
    </source>
</reference>
<keyword evidence="3" id="KW-0808">Transferase</keyword>
<dbReference type="PANTHER" id="PTHR43630">
    <property type="entry name" value="POLY-BETA-1,6-N-ACETYL-D-GLUCOSAMINE SYNTHASE"/>
    <property type="match status" value="1"/>
</dbReference>
<evidence type="ECO:0000256" key="1">
    <source>
        <dbReference type="ARBA" id="ARBA00006739"/>
    </source>
</evidence>
<evidence type="ECO:0000256" key="3">
    <source>
        <dbReference type="ARBA" id="ARBA00022679"/>
    </source>
</evidence>
<keyword evidence="2" id="KW-0328">Glycosyltransferase</keyword>
<accession>A0ABZ0PDQ7</accession>
<proteinExistence type="inferred from homology"/>
<dbReference type="EMBL" id="CP137852">
    <property type="protein sequence ID" value="WPB83602.1"/>
    <property type="molecule type" value="Genomic_DNA"/>
</dbReference>
<dbReference type="PANTHER" id="PTHR43630:SF1">
    <property type="entry name" value="POLY-BETA-1,6-N-ACETYL-D-GLUCOSAMINE SYNTHASE"/>
    <property type="match status" value="1"/>
</dbReference>
<dbReference type="InterPro" id="IPR029044">
    <property type="entry name" value="Nucleotide-diphossugar_trans"/>
</dbReference>
<feature type="transmembrane region" description="Helical" evidence="4">
    <location>
        <begin position="294"/>
        <end position="313"/>
    </location>
</feature>
<feature type="transmembrane region" description="Helical" evidence="4">
    <location>
        <begin position="320"/>
        <end position="341"/>
    </location>
</feature>
<dbReference type="CDD" id="cd06439">
    <property type="entry name" value="CESA_like_1"/>
    <property type="match status" value="1"/>
</dbReference>
<feature type="transmembrane region" description="Helical" evidence="4">
    <location>
        <begin position="347"/>
        <end position="370"/>
    </location>
</feature>
<comment type="similarity">
    <text evidence="1">Belongs to the glycosyltransferase 2 family.</text>
</comment>
<protein>
    <submittedName>
        <fullName evidence="5">Glycosyltransferase family 2 protein</fullName>
    </submittedName>
</protein>
<evidence type="ECO:0000313" key="5">
    <source>
        <dbReference type="EMBL" id="WPB83602.1"/>
    </source>
</evidence>
<keyword evidence="4" id="KW-0472">Membrane</keyword>
<name>A0ABZ0PDQ7_9PROT</name>